<comment type="similarity">
    <text evidence="2 8">Belongs to the peptidase A24 family.</text>
</comment>
<comment type="subcellular location">
    <subcellularLocation>
        <location evidence="1">Cell inner membrane</location>
        <topology evidence="1">Multi-pass membrane protein</topology>
    </subcellularLocation>
    <subcellularLocation>
        <location evidence="9">Cell membrane</location>
        <topology evidence="9">Multi-pass membrane protein</topology>
    </subcellularLocation>
</comment>
<evidence type="ECO:0000313" key="13">
    <source>
        <dbReference type="EMBL" id="MCJ2543303.1"/>
    </source>
</evidence>
<keyword evidence="4" id="KW-0997">Cell inner membrane</keyword>
<evidence type="ECO:0000256" key="9">
    <source>
        <dbReference type="RuleBase" id="RU003794"/>
    </source>
</evidence>
<gene>
    <name evidence="13" type="ORF">JX360_10360</name>
</gene>
<feature type="transmembrane region" description="Helical" evidence="10">
    <location>
        <begin position="250"/>
        <end position="269"/>
    </location>
</feature>
<evidence type="ECO:0000256" key="1">
    <source>
        <dbReference type="ARBA" id="ARBA00004429"/>
    </source>
</evidence>
<feature type="transmembrane region" description="Helical" evidence="10">
    <location>
        <begin position="110"/>
        <end position="134"/>
    </location>
</feature>
<dbReference type="InterPro" id="IPR014032">
    <property type="entry name" value="Peptidase_A24A_bac"/>
</dbReference>
<dbReference type="InterPro" id="IPR050882">
    <property type="entry name" value="Prepilin_peptidase/N-MTase"/>
</dbReference>
<sequence>MLNLLLTSWEFRLLGWVAMLLLGACVGSFLNVVVYRLPKGMSLIHPGSHCPACKTPLGPTENIPILGWFLLRGRCRHCGVSISWRYPAVEALTMGLFALSIGVLGFSPQGILTCVLFSWLLALALIDLDTFLLLEELTRSGLLMGLVARLALPWLEGSGSGAAIGMSLLEGIAGAVLGIWLLEGIGLLARWVLKREAMGLGDGKLMALIGMWLGWPGVVVTLLGGCLLGLLGSGLAMQRGQARLGKPIPFGPYLAMGGVVAALAGSQLVEGYLRWSGLLE</sequence>
<keyword evidence="9" id="KW-0511">Multifunctional enzyme</keyword>
<accession>A0ABT0CBZ4</accession>
<keyword evidence="9" id="KW-0808">Transferase</keyword>
<evidence type="ECO:0000256" key="4">
    <source>
        <dbReference type="ARBA" id="ARBA00022519"/>
    </source>
</evidence>
<evidence type="ECO:0000256" key="5">
    <source>
        <dbReference type="ARBA" id="ARBA00022692"/>
    </source>
</evidence>
<dbReference type="Gene3D" id="1.20.120.1220">
    <property type="match status" value="1"/>
</dbReference>
<evidence type="ECO:0000256" key="7">
    <source>
        <dbReference type="ARBA" id="ARBA00023136"/>
    </source>
</evidence>
<feature type="transmembrane region" description="Helical" evidence="10">
    <location>
        <begin position="13"/>
        <end position="35"/>
    </location>
</feature>
<dbReference type="EC" id="3.4.23.43" evidence="9"/>
<keyword evidence="9" id="KW-0489">Methyltransferase</keyword>
<dbReference type="InterPro" id="IPR010627">
    <property type="entry name" value="Prepilin_pept_A24_N"/>
</dbReference>
<organism evidence="13 14">
    <name type="scientific">Thermostichus vulcanus str. 'Rupite'</name>
    <dbReference type="NCBI Taxonomy" id="2813851"/>
    <lineage>
        <taxon>Bacteria</taxon>
        <taxon>Bacillati</taxon>
        <taxon>Cyanobacteriota</taxon>
        <taxon>Cyanophyceae</taxon>
        <taxon>Thermostichales</taxon>
        <taxon>Thermostichaceae</taxon>
        <taxon>Thermostichus</taxon>
    </lineage>
</organism>
<keyword evidence="9" id="KW-0645">Protease</keyword>
<comment type="catalytic activity">
    <reaction evidence="9">
        <text>Typically cleaves a -Gly-|-Phe- bond to release an N-terminal, basic peptide of 5-8 residues from type IV prepilin, and then N-methylates the new N-terminal amino group, the methyl donor being S-adenosyl-L-methionine.</text>
        <dbReference type="EC" id="3.4.23.43"/>
    </reaction>
</comment>
<evidence type="ECO:0000313" key="14">
    <source>
        <dbReference type="Proteomes" id="UP000830835"/>
    </source>
</evidence>
<reference evidence="13" key="1">
    <citation type="submission" date="2021-02" db="EMBL/GenBank/DDBJ databases">
        <title>The CRISPR/cas machinery reduction and long-range gene transfer in the hot spring cyanobacterium Synechococcus.</title>
        <authorList>
            <person name="Dvorak P."/>
            <person name="Jahodarova E."/>
            <person name="Hasler P."/>
            <person name="Poulickova A."/>
        </authorList>
    </citation>
    <scope>NUCLEOTIDE SEQUENCE</scope>
    <source>
        <strain evidence="13">Rupite</strain>
    </source>
</reference>
<keyword evidence="14" id="KW-1185">Reference proteome</keyword>
<protein>
    <recommendedName>
        <fullName evidence="9">Prepilin leader peptidase/N-methyltransferase</fullName>
        <ecNumber evidence="9">2.1.1.-</ecNumber>
        <ecNumber evidence="9">3.4.23.43</ecNumber>
    </recommendedName>
</protein>
<dbReference type="Pfam" id="PF01478">
    <property type="entry name" value="Peptidase_A24"/>
    <property type="match status" value="1"/>
</dbReference>
<evidence type="ECO:0000256" key="3">
    <source>
        <dbReference type="ARBA" id="ARBA00022475"/>
    </source>
</evidence>
<evidence type="ECO:0000259" key="12">
    <source>
        <dbReference type="Pfam" id="PF06750"/>
    </source>
</evidence>
<dbReference type="Proteomes" id="UP000830835">
    <property type="component" value="Unassembled WGS sequence"/>
</dbReference>
<dbReference type="PRINTS" id="PR00864">
    <property type="entry name" value="PREPILNPTASE"/>
</dbReference>
<name>A0ABT0CBZ4_THEVL</name>
<feature type="transmembrane region" description="Helical" evidence="10">
    <location>
        <begin position="172"/>
        <end position="193"/>
    </location>
</feature>
<dbReference type="PANTHER" id="PTHR30487:SF0">
    <property type="entry name" value="PREPILIN LEADER PEPTIDASE_N-METHYLTRANSFERASE-RELATED"/>
    <property type="match status" value="1"/>
</dbReference>
<keyword evidence="5 9" id="KW-0812">Transmembrane</keyword>
<dbReference type="RefSeq" id="WP_244350580.1">
    <property type="nucleotide sequence ID" value="NZ_JAFIRA010000025.1"/>
</dbReference>
<dbReference type="PANTHER" id="PTHR30487">
    <property type="entry name" value="TYPE 4 PREPILIN-LIKE PROTEINS LEADER PEPTIDE-PROCESSING ENZYME"/>
    <property type="match status" value="1"/>
</dbReference>
<evidence type="ECO:0000256" key="2">
    <source>
        <dbReference type="ARBA" id="ARBA00005801"/>
    </source>
</evidence>
<dbReference type="Pfam" id="PF06750">
    <property type="entry name" value="A24_N_bact"/>
    <property type="match status" value="1"/>
</dbReference>
<dbReference type="InterPro" id="IPR000045">
    <property type="entry name" value="Prepilin_IV_endopep_pep"/>
</dbReference>
<dbReference type="EMBL" id="JAFIRA010000025">
    <property type="protein sequence ID" value="MCJ2543303.1"/>
    <property type="molecule type" value="Genomic_DNA"/>
</dbReference>
<dbReference type="EC" id="2.1.1.-" evidence="9"/>
<keyword evidence="7 10" id="KW-0472">Membrane</keyword>
<feature type="transmembrane region" description="Helical" evidence="10">
    <location>
        <begin position="205"/>
        <end position="230"/>
    </location>
</feature>
<evidence type="ECO:0000256" key="10">
    <source>
        <dbReference type="SAM" id="Phobius"/>
    </source>
</evidence>
<keyword evidence="6 10" id="KW-1133">Transmembrane helix</keyword>
<comment type="function">
    <text evidence="9">Plays an essential role in type IV pili and type II pseudopili formation by proteolytically removing the leader sequence from substrate proteins and subsequently monomethylating the alpha-amino group of the newly exposed N-terminal phenylalanine.</text>
</comment>
<evidence type="ECO:0000256" key="8">
    <source>
        <dbReference type="RuleBase" id="RU003793"/>
    </source>
</evidence>
<feature type="domain" description="Prepilin type IV endopeptidase peptidase" evidence="11">
    <location>
        <begin position="114"/>
        <end position="231"/>
    </location>
</feature>
<keyword evidence="3" id="KW-1003">Cell membrane</keyword>
<proteinExistence type="inferred from homology"/>
<keyword evidence="9" id="KW-0378">Hydrolase</keyword>
<evidence type="ECO:0000256" key="6">
    <source>
        <dbReference type="ARBA" id="ARBA00022989"/>
    </source>
</evidence>
<feature type="domain" description="Prepilin peptidase A24 N-terminal" evidence="12">
    <location>
        <begin position="21"/>
        <end position="100"/>
    </location>
</feature>
<comment type="caution">
    <text evidence="13">The sequence shown here is derived from an EMBL/GenBank/DDBJ whole genome shotgun (WGS) entry which is preliminary data.</text>
</comment>
<evidence type="ECO:0000259" key="11">
    <source>
        <dbReference type="Pfam" id="PF01478"/>
    </source>
</evidence>